<dbReference type="Pfam" id="PF00293">
    <property type="entry name" value="NUDIX"/>
    <property type="match status" value="1"/>
</dbReference>
<evidence type="ECO:0000256" key="2">
    <source>
        <dbReference type="ARBA" id="ARBA00011245"/>
    </source>
</evidence>
<dbReference type="EMBL" id="FO203512">
    <property type="protein sequence ID" value="CCK76037.1"/>
    <property type="molecule type" value="Genomic_DNA"/>
</dbReference>
<evidence type="ECO:0000256" key="1">
    <source>
        <dbReference type="ARBA" id="ARBA00007608"/>
    </source>
</evidence>
<dbReference type="PROSITE" id="PS51462">
    <property type="entry name" value="NUDIX"/>
    <property type="match status" value="1"/>
</dbReference>
<dbReference type="InterPro" id="IPR015797">
    <property type="entry name" value="NUDIX_hydrolase-like_dom_sf"/>
</dbReference>
<comment type="subunit">
    <text evidence="2 4">Monomer.</text>
</comment>
<dbReference type="InterPro" id="IPR000086">
    <property type="entry name" value="NUDIX_hydrolase_dom"/>
</dbReference>
<gene>
    <name evidence="4" type="primary">nudJ</name>
    <name evidence="6" type="ORF">OLEAN_C18610</name>
</gene>
<dbReference type="Proteomes" id="UP000032749">
    <property type="component" value="Chromosome"/>
</dbReference>
<dbReference type="Gene3D" id="3.90.79.10">
    <property type="entry name" value="Nucleoside Triphosphate Pyrophosphohydrolase"/>
    <property type="match status" value="1"/>
</dbReference>
<dbReference type="AlphaFoldDB" id="R4YMH4"/>
<organism evidence="6 7">
    <name type="scientific">Oleispira antarctica RB-8</name>
    <dbReference type="NCBI Taxonomy" id="698738"/>
    <lineage>
        <taxon>Bacteria</taxon>
        <taxon>Pseudomonadati</taxon>
        <taxon>Pseudomonadota</taxon>
        <taxon>Gammaproteobacteria</taxon>
        <taxon>Oceanospirillales</taxon>
        <taxon>Oceanospirillaceae</taxon>
        <taxon>Oleispira</taxon>
    </lineage>
</organism>
<name>R4YMH4_OLEAN</name>
<dbReference type="GO" id="GO:0017111">
    <property type="term" value="F:ribonucleoside triphosphate phosphatase activity"/>
    <property type="evidence" value="ECO:0007669"/>
    <property type="project" value="InterPro"/>
</dbReference>
<evidence type="ECO:0000256" key="3">
    <source>
        <dbReference type="ARBA" id="ARBA00015552"/>
    </source>
</evidence>
<protein>
    <recommendedName>
        <fullName evidence="3 4">Phosphatase NudJ</fullName>
        <ecNumber evidence="4">3.6.1.-</ecNumber>
    </recommendedName>
</protein>
<keyword evidence="4 6" id="KW-0378">Hydrolase</keyword>
<evidence type="ECO:0000259" key="5">
    <source>
        <dbReference type="PROSITE" id="PS51462"/>
    </source>
</evidence>
<dbReference type="SUPFAM" id="SSF55811">
    <property type="entry name" value="Nudix"/>
    <property type="match status" value="1"/>
</dbReference>
<dbReference type="KEGG" id="oai:OLEAN_C18610"/>
<keyword evidence="4" id="KW-0460">Magnesium</keyword>
<dbReference type="EC" id="3.6.1.-" evidence="4"/>
<dbReference type="HOGENOM" id="CLU_037162_6_1_6"/>
<dbReference type="GO" id="GO:0017110">
    <property type="term" value="F:nucleoside diphosphate phosphatase activity"/>
    <property type="evidence" value="ECO:0007669"/>
    <property type="project" value="InterPro"/>
</dbReference>
<dbReference type="PATRIC" id="fig|698738.3.peg.1927"/>
<dbReference type="STRING" id="698738.OLEAN_C18610"/>
<dbReference type="PANTHER" id="PTHR43222:SF11">
    <property type="entry name" value="PHOSPHATASE NUDJ"/>
    <property type="match status" value="1"/>
</dbReference>
<reference evidence="6 7" key="1">
    <citation type="journal article" date="2013" name="Nat. Commun.">
        <title>Genome sequence and functional genomic analysis of the oil-degrading bacterium Oleispira antarctica.</title>
        <authorList>
            <person name="Kube M."/>
            <person name="Chernikova T.N."/>
            <person name="Al-Ramahi Y."/>
            <person name="Beloqui A."/>
            <person name="Lopez-Cortez N."/>
            <person name="Guazzaroni M.E."/>
            <person name="Heipieper H.J."/>
            <person name="Klages S."/>
            <person name="Kotsyurbenko O.R."/>
            <person name="Langer I."/>
            <person name="Nechitaylo T.Y."/>
            <person name="Lunsdorf H."/>
            <person name="Fernandez M."/>
            <person name="Juarez S."/>
            <person name="Ciordia S."/>
            <person name="Singer A."/>
            <person name="Kagan O."/>
            <person name="Egorova O."/>
            <person name="Petit P.A."/>
            <person name="Stogios P."/>
            <person name="Kim Y."/>
            <person name="Tchigvintsev A."/>
            <person name="Flick R."/>
            <person name="Denaro R."/>
            <person name="Genovese M."/>
            <person name="Albar J.P."/>
            <person name="Reva O.N."/>
            <person name="Martinez-Gomariz M."/>
            <person name="Tran H."/>
            <person name="Ferrer M."/>
            <person name="Savchenko A."/>
            <person name="Yakunin A.F."/>
            <person name="Yakimov M.M."/>
            <person name="Golyshina O.V."/>
            <person name="Reinhardt R."/>
            <person name="Golyshin P.N."/>
        </authorList>
    </citation>
    <scope>NUCLEOTIDE SEQUENCE [LARGE SCALE GENOMIC DNA]</scope>
</reference>
<feature type="domain" description="Nudix hydrolase" evidence="5">
    <location>
        <begin position="11"/>
        <end position="145"/>
    </location>
</feature>
<evidence type="ECO:0000313" key="6">
    <source>
        <dbReference type="EMBL" id="CCK76037.1"/>
    </source>
</evidence>
<accession>R4YMH4</accession>
<dbReference type="GO" id="GO:0004787">
    <property type="term" value="F:thiamine diphosphate phosphatase activity"/>
    <property type="evidence" value="ECO:0007669"/>
    <property type="project" value="InterPro"/>
</dbReference>
<dbReference type="OrthoDB" id="8594221at2"/>
<comment type="similarity">
    <text evidence="1 4">Belongs to the Nudix hydrolase family. NudJ subfamily.</text>
</comment>
<keyword evidence="7" id="KW-1185">Reference proteome</keyword>
<evidence type="ECO:0000313" key="7">
    <source>
        <dbReference type="Proteomes" id="UP000032749"/>
    </source>
</evidence>
<proteinExistence type="inferred from homology"/>
<dbReference type="PANTHER" id="PTHR43222">
    <property type="entry name" value="NUDIX HYDROLASE 23"/>
    <property type="match status" value="1"/>
</dbReference>
<dbReference type="InterPro" id="IPR033713">
    <property type="entry name" value="NudJ"/>
</dbReference>
<evidence type="ECO:0000256" key="4">
    <source>
        <dbReference type="RuleBase" id="RU364043"/>
    </source>
</evidence>
<comment type="cofactor">
    <cofactor evidence="4">
        <name>Mg(2+)</name>
        <dbReference type="ChEBI" id="CHEBI:18420"/>
    </cofactor>
</comment>
<sequence length="181" mass="20831">MTSTTPLEPERWTPHATVATIVEKDGKFLLVEEKRLINSQGDFGIVYNQPAGHVDEGESIMAAAIRETLEETRWQVKLKHLVGIYIFTAPANNVTYHRYCFAAEATVHQAESQLDDGILDAKWLSWEEIQQLDNLRSPLVKRCIKDHIDGKHYPLDVIYEYADHEHTDDENKSQELEDRND</sequence>
<dbReference type="CDD" id="cd03675">
    <property type="entry name" value="NUDIX_Hydrolase"/>
    <property type="match status" value="1"/>
</dbReference>